<evidence type="ECO:0000313" key="1">
    <source>
        <dbReference type="EMBL" id="KNZ42041.1"/>
    </source>
</evidence>
<dbReference type="STRING" id="52689.AKG39_08905"/>
<dbReference type="SUPFAM" id="SSF55729">
    <property type="entry name" value="Acyl-CoA N-acyltransferases (Nat)"/>
    <property type="match status" value="1"/>
</dbReference>
<organism evidence="1 2">
    <name type="scientific">Acetobacterium bakii</name>
    <dbReference type="NCBI Taxonomy" id="52689"/>
    <lineage>
        <taxon>Bacteria</taxon>
        <taxon>Bacillati</taxon>
        <taxon>Bacillota</taxon>
        <taxon>Clostridia</taxon>
        <taxon>Eubacteriales</taxon>
        <taxon>Eubacteriaceae</taxon>
        <taxon>Acetobacterium</taxon>
    </lineage>
</organism>
<evidence type="ECO:0000313" key="2">
    <source>
        <dbReference type="Proteomes" id="UP000036873"/>
    </source>
</evidence>
<gene>
    <name evidence="1" type="ORF">AKG39_08905</name>
</gene>
<protein>
    <recommendedName>
        <fullName evidence="3">N-acetyltransferase domain-containing protein</fullName>
    </recommendedName>
</protein>
<comment type="caution">
    <text evidence="1">The sequence shown here is derived from an EMBL/GenBank/DDBJ whole genome shotgun (WGS) entry which is preliminary data.</text>
</comment>
<dbReference type="AlphaFoldDB" id="A0A0L6U0J2"/>
<name>A0A0L6U0J2_9FIRM</name>
<dbReference type="Gene3D" id="3.40.630.30">
    <property type="match status" value="1"/>
</dbReference>
<dbReference type="InterPro" id="IPR016181">
    <property type="entry name" value="Acyl_CoA_acyltransferase"/>
</dbReference>
<dbReference type="Proteomes" id="UP000036873">
    <property type="component" value="Unassembled WGS sequence"/>
</dbReference>
<evidence type="ECO:0008006" key="3">
    <source>
        <dbReference type="Google" id="ProtNLM"/>
    </source>
</evidence>
<dbReference type="EMBL" id="LGYO01000021">
    <property type="protein sequence ID" value="KNZ42041.1"/>
    <property type="molecule type" value="Genomic_DNA"/>
</dbReference>
<sequence>MKKVYEKDGFTYYEYKPTMFKPFYLEMETYTFRERIRFLLSYFVGYKVFYMMEGTEYIGYCVVEKSGNGRYRFIGKKDIIVGPIFIKNQFRGRGLAGILNHVVLDDLGLSYIYAWNYVDKLNTKSVKAAPKAGFEYVSDAVITGIGRKLALVEGDTGDFRVMRYKNMESV</sequence>
<dbReference type="RefSeq" id="WP_050740037.1">
    <property type="nucleotide sequence ID" value="NZ_LGYO01000021.1"/>
</dbReference>
<dbReference type="OrthoDB" id="7205533at2"/>
<keyword evidence="2" id="KW-1185">Reference proteome</keyword>
<reference evidence="2" key="1">
    <citation type="submission" date="2015-07" db="EMBL/GenBank/DDBJ databases">
        <title>Draft genome sequence of Acetobacterium bakii DSM 8293, a potential psychrophilic chemical producer through syngas fermentation.</title>
        <authorList>
            <person name="Song Y."/>
            <person name="Hwang S."/>
            <person name="Cho B.-K."/>
        </authorList>
    </citation>
    <scope>NUCLEOTIDE SEQUENCE [LARGE SCALE GENOMIC DNA]</scope>
    <source>
        <strain evidence="2">DSM 8239</strain>
    </source>
</reference>
<proteinExistence type="predicted"/>
<accession>A0A0L6U0J2</accession>